<dbReference type="InterPro" id="IPR005467">
    <property type="entry name" value="His_kinase_dom"/>
</dbReference>
<reference evidence="19 20" key="1">
    <citation type="journal article" date="2019" name="Int. J. Syst. Evol. Microbiol.">
        <title>The Global Catalogue of Microorganisms (GCM) 10K type strain sequencing project: providing services to taxonomists for standard genome sequencing and annotation.</title>
        <authorList>
            <consortium name="The Broad Institute Genomics Platform"/>
            <consortium name="The Broad Institute Genome Sequencing Center for Infectious Disease"/>
            <person name="Wu L."/>
            <person name="Ma J."/>
        </authorList>
    </citation>
    <scope>NUCLEOTIDE SEQUENCE [LARGE SCALE GENOMIC DNA]</scope>
    <source>
        <strain evidence="19 20">JCM 15478</strain>
    </source>
</reference>
<evidence type="ECO:0000256" key="16">
    <source>
        <dbReference type="SAM" id="MobiDB-lite"/>
    </source>
</evidence>
<comment type="caution">
    <text evidence="19">The sequence shown here is derived from an EMBL/GenBank/DDBJ whole genome shotgun (WGS) entry which is preliminary data.</text>
</comment>
<evidence type="ECO:0000256" key="17">
    <source>
        <dbReference type="SAM" id="Phobius"/>
    </source>
</evidence>
<evidence type="ECO:0000256" key="1">
    <source>
        <dbReference type="ARBA" id="ARBA00000085"/>
    </source>
</evidence>
<evidence type="ECO:0000256" key="4">
    <source>
        <dbReference type="ARBA" id="ARBA00012438"/>
    </source>
</evidence>
<dbReference type="PANTHER" id="PTHR24421:SF62">
    <property type="entry name" value="SENSORY TRANSDUCTION HISTIDINE KINASE"/>
    <property type="match status" value="1"/>
</dbReference>
<dbReference type="Gene3D" id="1.20.5.1930">
    <property type="match status" value="1"/>
</dbReference>
<organism evidence="19 20">
    <name type="scientific">Streptomyces albiaxialis</name>
    <dbReference type="NCBI Taxonomy" id="329523"/>
    <lineage>
        <taxon>Bacteria</taxon>
        <taxon>Bacillati</taxon>
        <taxon>Actinomycetota</taxon>
        <taxon>Actinomycetes</taxon>
        <taxon>Kitasatosporales</taxon>
        <taxon>Streptomycetaceae</taxon>
        <taxon>Streptomyces</taxon>
    </lineage>
</organism>
<evidence type="ECO:0000256" key="6">
    <source>
        <dbReference type="ARBA" id="ARBA00022485"/>
    </source>
</evidence>
<keyword evidence="9" id="KW-0479">Metal-binding</keyword>
<dbReference type="InterPro" id="IPR011712">
    <property type="entry name" value="Sig_transdc_His_kin_sub3_dim/P"/>
</dbReference>
<comment type="cofactor">
    <cofactor evidence="2">
        <name>[4Fe-4S] cluster</name>
        <dbReference type="ChEBI" id="CHEBI:49883"/>
    </cofactor>
</comment>
<feature type="transmembrane region" description="Helical" evidence="17">
    <location>
        <begin position="109"/>
        <end position="128"/>
    </location>
</feature>
<dbReference type="Pfam" id="PF02518">
    <property type="entry name" value="HATPase_c"/>
    <property type="match status" value="1"/>
</dbReference>
<dbReference type="PANTHER" id="PTHR24421">
    <property type="entry name" value="NITRATE/NITRITE SENSOR PROTEIN NARX-RELATED"/>
    <property type="match status" value="1"/>
</dbReference>
<evidence type="ECO:0000313" key="19">
    <source>
        <dbReference type="EMBL" id="GAA2103896.1"/>
    </source>
</evidence>
<keyword evidence="20" id="KW-1185">Reference proteome</keyword>
<dbReference type="CDD" id="cd16917">
    <property type="entry name" value="HATPase_UhpB-NarQ-NarX-like"/>
    <property type="match status" value="1"/>
</dbReference>
<evidence type="ECO:0000256" key="10">
    <source>
        <dbReference type="ARBA" id="ARBA00022777"/>
    </source>
</evidence>
<comment type="catalytic activity">
    <reaction evidence="1">
        <text>ATP + protein L-histidine = ADP + protein N-phospho-L-histidine.</text>
        <dbReference type="EC" id="2.7.13.3"/>
    </reaction>
</comment>
<evidence type="ECO:0000256" key="7">
    <source>
        <dbReference type="ARBA" id="ARBA00022490"/>
    </source>
</evidence>
<proteinExistence type="predicted"/>
<sequence length="529" mass="54112">MNHLSLAPVLRILTWCLHLLVAGLLALSAGRAVVDGGPRPSAVITASVVMAAVYAAGPLLRIAGRALPATVAWLACLGAAWLTLLALTPDSVWLAFPLYFLALHLLPRRAGLATVVVTALVAVAAYALHHQGFTLAALIGPLLGAAVAVATARGFQALYEESEERRQLIQQLTTARADLEVAGRTAGMMAERERLAREIHDTLAQGLSSIQLLLAAAERALATPSGTEQPGADQPDTPTSADPTRRPGTSPRPGTSTSTSTSTELDTSSGPAPTSGEQATDQADPGPAAPAPAPTAPFATTRASATATPSTPTRATPATSPTPSSSTTATTKPPATATASARAITTAARYVAQARRAAQDNLAEARRFVHALVPPDLEGEGASLHAAVERLCDTTTVRHGLPVRFHLSGTPSPLPSPYEVAILRVAQSALANAVAHSEASTVEVTLSYMDDQLALDVVDDGVGFVPDAIPGAEPGRGGFGLAAMRARARGLGGTLSVESAPGHGTAVAVQLPASYAESVAFPASLGYRP</sequence>
<dbReference type="PROSITE" id="PS50109">
    <property type="entry name" value="HIS_KIN"/>
    <property type="match status" value="1"/>
</dbReference>
<keyword evidence="7" id="KW-0963">Cytoplasm</keyword>
<feature type="transmembrane region" description="Helical" evidence="17">
    <location>
        <begin position="42"/>
        <end position="60"/>
    </location>
</feature>
<keyword evidence="17" id="KW-0812">Transmembrane</keyword>
<dbReference type="Proteomes" id="UP001500016">
    <property type="component" value="Unassembled WGS sequence"/>
</dbReference>
<keyword evidence="6" id="KW-0004">4Fe-4S</keyword>
<evidence type="ECO:0000256" key="5">
    <source>
        <dbReference type="ARBA" id="ARBA00017322"/>
    </source>
</evidence>
<dbReference type="InterPro" id="IPR036890">
    <property type="entry name" value="HATPase_C_sf"/>
</dbReference>
<evidence type="ECO:0000256" key="9">
    <source>
        <dbReference type="ARBA" id="ARBA00022723"/>
    </source>
</evidence>
<keyword evidence="17" id="KW-0472">Membrane</keyword>
<feature type="transmembrane region" description="Helical" evidence="17">
    <location>
        <begin position="135"/>
        <end position="155"/>
    </location>
</feature>
<keyword evidence="12" id="KW-0902">Two-component regulatory system</keyword>
<dbReference type="PIRSF" id="PIRSF037434">
    <property type="entry name" value="STHK_ChrS"/>
    <property type="match status" value="1"/>
</dbReference>
<dbReference type="InterPro" id="IPR004358">
    <property type="entry name" value="Sig_transdc_His_kin-like_C"/>
</dbReference>
<evidence type="ECO:0000256" key="2">
    <source>
        <dbReference type="ARBA" id="ARBA00001966"/>
    </source>
</evidence>
<evidence type="ECO:0000256" key="11">
    <source>
        <dbReference type="ARBA" id="ARBA00023004"/>
    </source>
</evidence>
<dbReference type="InterPro" id="IPR050482">
    <property type="entry name" value="Sensor_HK_TwoCompSys"/>
</dbReference>
<feature type="compositionally biased region" description="Low complexity" evidence="16">
    <location>
        <begin position="246"/>
        <end position="263"/>
    </location>
</feature>
<dbReference type="InterPro" id="IPR003594">
    <property type="entry name" value="HATPase_dom"/>
</dbReference>
<evidence type="ECO:0000256" key="13">
    <source>
        <dbReference type="ARBA" id="ARBA00023014"/>
    </source>
</evidence>
<evidence type="ECO:0000313" key="20">
    <source>
        <dbReference type="Proteomes" id="UP001500016"/>
    </source>
</evidence>
<feature type="region of interest" description="Disordered" evidence="16">
    <location>
        <begin position="222"/>
        <end position="341"/>
    </location>
</feature>
<dbReference type="InterPro" id="IPR017205">
    <property type="entry name" value="Sig_transdc_His_kinase_ChrS"/>
</dbReference>
<feature type="domain" description="Histidine kinase" evidence="18">
    <location>
        <begin position="422"/>
        <end position="515"/>
    </location>
</feature>
<dbReference type="SUPFAM" id="SSF55874">
    <property type="entry name" value="ATPase domain of HSP90 chaperone/DNA topoisomerase II/histidine kinase"/>
    <property type="match status" value="1"/>
</dbReference>
<name>A0ABN2X551_9ACTN</name>
<feature type="transmembrane region" description="Helical" evidence="17">
    <location>
        <begin position="67"/>
        <end position="89"/>
    </location>
</feature>
<gene>
    <name evidence="19" type="ORF">GCM10009801_79130</name>
</gene>
<evidence type="ECO:0000256" key="12">
    <source>
        <dbReference type="ARBA" id="ARBA00023012"/>
    </source>
</evidence>
<keyword evidence="11" id="KW-0408">Iron</keyword>
<protein>
    <recommendedName>
        <fullName evidence="5">Oxygen sensor histidine kinase NreB</fullName>
        <ecNumber evidence="4">2.7.13.3</ecNumber>
    </recommendedName>
    <alternativeName>
        <fullName evidence="15">Nitrogen regulation protein B</fullName>
    </alternativeName>
</protein>
<evidence type="ECO:0000256" key="8">
    <source>
        <dbReference type="ARBA" id="ARBA00022679"/>
    </source>
</evidence>
<comment type="function">
    <text evidence="14">Member of the two-component regulatory system NreB/NreC involved in the control of dissimilatory nitrate/nitrite reduction in response to oxygen. NreB functions as a direct oxygen sensor histidine kinase which is autophosphorylated, in the absence of oxygen, probably at the conserved histidine residue, and transfers its phosphate group probably to a conserved aspartate residue of NreC. NreB/NreC activates the expression of the nitrate (narGHJI) and nitrite (nir) reductase operons, as well as the putative nitrate transporter gene narT.</text>
</comment>
<keyword evidence="13" id="KW-0411">Iron-sulfur</keyword>
<evidence type="ECO:0000256" key="15">
    <source>
        <dbReference type="ARBA" id="ARBA00030800"/>
    </source>
</evidence>
<keyword evidence="8" id="KW-0808">Transferase</keyword>
<comment type="subcellular location">
    <subcellularLocation>
        <location evidence="3">Cytoplasm</location>
    </subcellularLocation>
</comment>
<evidence type="ECO:0000256" key="14">
    <source>
        <dbReference type="ARBA" id="ARBA00024827"/>
    </source>
</evidence>
<feature type="compositionally biased region" description="Low complexity" evidence="16">
    <location>
        <begin position="296"/>
        <end position="341"/>
    </location>
</feature>
<feature type="compositionally biased region" description="Polar residues" evidence="16">
    <location>
        <begin position="264"/>
        <end position="281"/>
    </location>
</feature>
<evidence type="ECO:0000256" key="3">
    <source>
        <dbReference type="ARBA" id="ARBA00004496"/>
    </source>
</evidence>
<dbReference type="EMBL" id="BAAAPE010000029">
    <property type="protein sequence ID" value="GAA2103896.1"/>
    <property type="molecule type" value="Genomic_DNA"/>
</dbReference>
<dbReference type="Pfam" id="PF07730">
    <property type="entry name" value="HisKA_3"/>
    <property type="match status" value="1"/>
</dbReference>
<evidence type="ECO:0000259" key="18">
    <source>
        <dbReference type="PROSITE" id="PS50109"/>
    </source>
</evidence>
<keyword evidence="17" id="KW-1133">Transmembrane helix</keyword>
<dbReference type="EC" id="2.7.13.3" evidence="4"/>
<dbReference type="PRINTS" id="PR00344">
    <property type="entry name" value="BCTRLSENSOR"/>
</dbReference>
<dbReference type="SMART" id="SM00387">
    <property type="entry name" value="HATPase_c"/>
    <property type="match status" value="1"/>
</dbReference>
<accession>A0ABN2X551</accession>
<keyword evidence="10" id="KW-0418">Kinase</keyword>
<dbReference type="Gene3D" id="3.30.565.10">
    <property type="entry name" value="Histidine kinase-like ATPase, C-terminal domain"/>
    <property type="match status" value="1"/>
</dbReference>